<dbReference type="EMBL" id="LT629710">
    <property type="protein sequence ID" value="SDO69935.1"/>
    <property type="molecule type" value="Genomic_DNA"/>
</dbReference>
<dbReference type="InterPro" id="IPR014262">
    <property type="entry name" value="HAF_rpt"/>
</dbReference>
<dbReference type="Proteomes" id="UP000198741">
    <property type="component" value="Chromosome I"/>
</dbReference>
<dbReference type="Gene3D" id="2.120.10.80">
    <property type="entry name" value="Kelch-type beta propeller"/>
    <property type="match status" value="1"/>
</dbReference>
<evidence type="ECO:0000313" key="3">
    <source>
        <dbReference type="Proteomes" id="UP000198741"/>
    </source>
</evidence>
<sequence length="351" mass="37521">MNRMMARIAACSSATLLLVMTPQLAGATTVQAGPRNAHPSSIRYELHHLGFAGSINALNDVGLAVGQWNGQAFSWNAWTQQRTDLQTLGGYASTAYGVNNRGQIVGESDAAGQTHAVLWNRPGAKPIDLGTLGGQFSIARAINNLGVVVGESDTADGSDHAFRWDPRTHHMSDLGTLGGKSSSATAINDRGQIVGSASTSEGLADAFRWDPRTGHMQDLGLLPHSVVSFATGINNRGEVVGYTNDVGDFTDRAFRWDPKTQKMSTLPGVPDVYGHATGINDLGQIAGYWNDQSGFTTPFIWSPASHRPVALPYLTAQPYSSFAITSAINNRSWVAGYDGSAVLWIPDRGWH</sequence>
<name>A0A1H0LP83_9ACTN</name>
<evidence type="ECO:0000256" key="1">
    <source>
        <dbReference type="SAM" id="SignalP"/>
    </source>
</evidence>
<dbReference type="NCBIfam" id="TIGR02913">
    <property type="entry name" value="HAF_rpt"/>
    <property type="match status" value="4"/>
</dbReference>
<reference evidence="2 3" key="1">
    <citation type="submission" date="2016-10" db="EMBL/GenBank/DDBJ databases">
        <authorList>
            <person name="de Groot N.N."/>
        </authorList>
    </citation>
    <scope>NUCLEOTIDE SEQUENCE [LARGE SCALE GENOMIC DNA]</scope>
    <source>
        <strain evidence="3">P4-7,KCTC 19426,CECT 7604</strain>
    </source>
</reference>
<gene>
    <name evidence="2" type="ORF">SAMN04515671_1742</name>
</gene>
<evidence type="ECO:0000313" key="2">
    <source>
        <dbReference type="EMBL" id="SDO69935.1"/>
    </source>
</evidence>
<proteinExistence type="predicted"/>
<protein>
    <submittedName>
        <fullName evidence="2">YD repeat-containing protein/probable extracellular repeat, HAF family</fullName>
    </submittedName>
</protein>
<keyword evidence="1" id="KW-0732">Signal</keyword>
<dbReference type="STRING" id="1090615.SAMN04515671_1742"/>
<accession>A0A1H0LP83</accession>
<keyword evidence="3" id="KW-1185">Reference proteome</keyword>
<dbReference type="InterPro" id="IPR011043">
    <property type="entry name" value="Gal_Oxase/kelch_b-propeller"/>
</dbReference>
<feature type="signal peptide" evidence="1">
    <location>
        <begin position="1"/>
        <end position="27"/>
    </location>
</feature>
<dbReference type="SUPFAM" id="SSF50965">
    <property type="entry name" value="Galactose oxidase, central domain"/>
    <property type="match status" value="1"/>
</dbReference>
<feature type="chain" id="PRO_5009249993" evidence="1">
    <location>
        <begin position="28"/>
        <end position="351"/>
    </location>
</feature>
<dbReference type="RefSeq" id="WP_172832244.1">
    <property type="nucleotide sequence ID" value="NZ_LT629710.1"/>
</dbReference>
<organism evidence="2 3">
    <name type="scientific">Nakamurella panacisegetis</name>
    <dbReference type="NCBI Taxonomy" id="1090615"/>
    <lineage>
        <taxon>Bacteria</taxon>
        <taxon>Bacillati</taxon>
        <taxon>Actinomycetota</taxon>
        <taxon>Actinomycetes</taxon>
        <taxon>Nakamurellales</taxon>
        <taxon>Nakamurellaceae</taxon>
        <taxon>Nakamurella</taxon>
    </lineage>
</organism>
<dbReference type="AlphaFoldDB" id="A0A1H0LP83"/>
<dbReference type="InterPro" id="IPR015915">
    <property type="entry name" value="Kelch-typ_b-propeller"/>
</dbReference>